<dbReference type="Proteomes" id="UP000020529">
    <property type="component" value="Unassembled WGS sequence"/>
</dbReference>
<dbReference type="InterPro" id="IPR018130">
    <property type="entry name" value="Ribosomal_uS2_CS"/>
</dbReference>
<evidence type="ECO:0000256" key="2">
    <source>
        <dbReference type="ARBA" id="ARBA00022980"/>
    </source>
</evidence>
<dbReference type="InterPro" id="IPR023591">
    <property type="entry name" value="Ribosomal_uS2_flav_dom_sf"/>
</dbReference>
<dbReference type="RefSeq" id="WP_005791748.1">
    <property type="nucleotide sequence ID" value="NZ_JGCY01000389.1"/>
</dbReference>
<dbReference type="InterPro" id="IPR005706">
    <property type="entry name" value="Ribosomal_uS2_bac/mit/plastid"/>
</dbReference>
<dbReference type="Gene3D" id="3.40.50.10490">
    <property type="entry name" value="Glucose-6-phosphate isomerase like protein, domain 1"/>
    <property type="match status" value="1"/>
</dbReference>
<dbReference type="PANTHER" id="PTHR12534:SF0">
    <property type="entry name" value="SMALL RIBOSOMAL SUBUNIT PROTEIN US2M"/>
    <property type="match status" value="1"/>
</dbReference>
<comment type="similarity">
    <text evidence="1 5 6">Belongs to the universal ribosomal protein uS2 family.</text>
</comment>
<evidence type="ECO:0000256" key="5">
    <source>
        <dbReference type="HAMAP-Rule" id="MF_00291"/>
    </source>
</evidence>
<dbReference type="PRINTS" id="PR00395">
    <property type="entry name" value="RIBOSOMALS2"/>
</dbReference>
<dbReference type="AlphaFoldDB" id="A0A015SRH3"/>
<dbReference type="SMR" id="A0A015SRH3"/>
<organism evidence="8 9">
    <name type="scientific">Bacteroides fragilis str. 3988T(B)14</name>
    <dbReference type="NCBI Taxonomy" id="1339315"/>
    <lineage>
        <taxon>Bacteria</taxon>
        <taxon>Pseudomonadati</taxon>
        <taxon>Bacteroidota</taxon>
        <taxon>Bacteroidia</taxon>
        <taxon>Bacteroidales</taxon>
        <taxon>Bacteroidaceae</taxon>
        <taxon>Bacteroides</taxon>
    </lineage>
</organism>
<reference evidence="8 9" key="1">
    <citation type="submission" date="2014-02" db="EMBL/GenBank/DDBJ databases">
        <authorList>
            <person name="Sears C."/>
            <person name="Carroll K."/>
            <person name="Sack B.R."/>
            <person name="Qadri F."/>
            <person name="Myers L.L."/>
            <person name="Chung G.-T."/>
            <person name="Escheverria P."/>
            <person name="Fraser C.M."/>
            <person name="Sadzewicz L."/>
            <person name="Shefchek K.A."/>
            <person name="Tallon L."/>
            <person name="Das S.P."/>
            <person name="Daugherty S."/>
            <person name="Mongodin E.F."/>
        </authorList>
    </citation>
    <scope>NUCLEOTIDE SEQUENCE [LARGE SCALE GENOMIC DNA]</scope>
    <source>
        <strain evidence="9">3988T(B)14</strain>
    </source>
</reference>
<evidence type="ECO:0000313" key="9">
    <source>
        <dbReference type="Proteomes" id="UP000020529"/>
    </source>
</evidence>
<feature type="region of interest" description="Disordered" evidence="7">
    <location>
        <begin position="233"/>
        <end position="258"/>
    </location>
</feature>
<protein>
    <recommendedName>
        <fullName evidence="4 5">Small ribosomal subunit protein uS2</fullName>
    </recommendedName>
</protein>
<keyword evidence="3 5" id="KW-0687">Ribonucleoprotein</keyword>
<dbReference type="EMBL" id="JGCY01000389">
    <property type="protein sequence ID" value="EXY72852.1"/>
    <property type="molecule type" value="Genomic_DNA"/>
</dbReference>
<dbReference type="GeneID" id="60369975"/>
<dbReference type="GO" id="GO:0022627">
    <property type="term" value="C:cytosolic small ribosomal subunit"/>
    <property type="evidence" value="ECO:0007669"/>
    <property type="project" value="TreeGrafter"/>
</dbReference>
<dbReference type="NCBIfam" id="TIGR01011">
    <property type="entry name" value="rpsB_bact"/>
    <property type="match status" value="1"/>
</dbReference>
<dbReference type="PATRIC" id="fig|1339315.3.peg.4084"/>
<evidence type="ECO:0000256" key="3">
    <source>
        <dbReference type="ARBA" id="ARBA00023274"/>
    </source>
</evidence>
<gene>
    <name evidence="5 8" type="primary">rpsB</name>
    <name evidence="8" type="ORF">M124_3423</name>
</gene>
<dbReference type="Gene3D" id="1.10.287.610">
    <property type="entry name" value="Helix hairpin bin"/>
    <property type="match status" value="1"/>
</dbReference>
<dbReference type="SUPFAM" id="SSF52313">
    <property type="entry name" value="Ribosomal protein S2"/>
    <property type="match status" value="1"/>
</dbReference>
<dbReference type="PROSITE" id="PS00963">
    <property type="entry name" value="RIBOSOMAL_S2_2"/>
    <property type="match status" value="1"/>
</dbReference>
<evidence type="ECO:0000256" key="6">
    <source>
        <dbReference type="RuleBase" id="RU003631"/>
    </source>
</evidence>
<proteinExistence type="inferred from homology"/>
<evidence type="ECO:0000313" key="8">
    <source>
        <dbReference type="EMBL" id="EXY72852.1"/>
    </source>
</evidence>
<evidence type="ECO:0000256" key="7">
    <source>
        <dbReference type="SAM" id="MobiDB-lite"/>
    </source>
</evidence>
<dbReference type="InterPro" id="IPR001865">
    <property type="entry name" value="Ribosomal_uS2"/>
</dbReference>
<dbReference type="GO" id="GO:0006412">
    <property type="term" value="P:translation"/>
    <property type="evidence" value="ECO:0007669"/>
    <property type="project" value="UniProtKB-UniRule"/>
</dbReference>
<keyword evidence="2 5" id="KW-0689">Ribosomal protein</keyword>
<evidence type="ECO:0000256" key="1">
    <source>
        <dbReference type="ARBA" id="ARBA00006242"/>
    </source>
</evidence>
<accession>A0A015SRH3</accession>
<name>A0A015SRH3_BACFG</name>
<dbReference type="Pfam" id="PF00318">
    <property type="entry name" value="Ribosomal_S2"/>
    <property type="match status" value="1"/>
</dbReference>
<dbReference type="HAMAP" id="MF_00291_B">
    <property type="entry name" value="Ribosomal_uS2_B"/>
    <property type="match status" value="1"/>
</dbReference>
<dbReference type="CDD" id="cd01425">
    <property type="entry name" value="RPS2"/>
    <property type="match status" value="1"/>
</dbReference>
<dbReference type="GO" id="GO:0003735">
    <property type="term" value="F:structural constituent of ribosome"/>
    <property type="evidence" value="ECO:0007669"/>
    <property type="project" value="InterPro"/>
</dbReference>
<sequence>MSRTNFDTLLEAGCHFGHLKRKWNPAMAPYIFMERNGIHIIDLHKTVAKVDEAAEALKQIAKSGKKVLFVATKKQAKQVVAEKAASVNMPYVIERWPGGMLTNFPTIRKAVKKMTTIDKLTADGTYSNLSKREILQISRQRAKLDKTLGSIADLTRLPSALFVIDVMKENIAVREANRLGIPVFGIVDTNSDPTNIDFVIPANDDATKSVEVILDACCAAMIEGLEERKAEKIDMEAAGEAPANKGKKKSAKARLDKSDEEAINAAKAAAFLKEDEEA</sequence>
<dbReference type="PANTHER" id="PTHR12534">
    <property type="entry name" value="30S RIBOSOMAL PROTEIN S2 PROKARYOTIC AND ORGANELLAR"/>
    <property type="match status" value="1"/>
</dbReference>
<comment type="caution">
    <text evidence="8">The sequence shown here is derived from an EMBL/GenBank/DDBJ whole genome shotgun (WGS) entry which is preliminary data.</text>
</comment>
<dbReference type="FunFam" id="1.10.287.610:FF:000001">
    <property type="entry name" value="30S ribosomal protein S2"/>
    <property type="match status" value="1"/>
</dbReference>
<evidence type="ECO:0000256" key="4">
    <source>
        <dbReference type="ARBA" id="ARBA00035256"/>
    </source>
</evidence>